<organism evidence="1 2">
    <name type="scientific">Christensenella minuta</name>
    <dbReference type="NCBI Taxonomy" id="626937"/>
    <lineage>
        <taxon>Bacteria</taxon>
        <taxon>Bacillati</taxon>
        <taxon>Bacillota</taxon>
        <taxon>Clostridia</taxon>
        <taxon>Christensenellales</taxon>
        <taxon>Christensenellaceae</taxon>
        <taxon>Christensenella</taxon>
    </lineage>
</organism>
<gene>
    <name evidence="1" type="ORF">HMPREF3293_00362</name>
</gene>
<keyword evidence="2" id="KW-1185">Reference proteome</keyword>
<dbReference type="Proteomes" id="UP000070366">
    <property type="component" value="Unassembled WGS sequence"/>
</dbReference>
<sequence>MKQFCKRGGGAYIAALMGTGKQDGYREKVVNIDDTGKPGAKRDL</sequence>
<name>A0A136Q8A6_9FIRM</name>
<dbReference type="AlphaFoldDB" id="A0A136Q8A6"/>
<reference evidence="1 2" key="1">
    <citation type="submission" date="2016-02" db="EMBL/GenBank/DDBJ databases">
        <authorList>
            <person name="Wen L."/>
            <person name="He K."/>
            <person name="Yang H."/>
        </authorList>
    </citation>
    <scope>NUCLEOTIDE SEQUENCE [LARGE SCALE GENOMIC DNA]</scope>
    <source>
        <strain evidence="1 2">DSM 22607</strain>
    </source>
</reference>
<proteinExistence type="predicted"/>
<accession>A0A136Q8A6</accession>
<comment type="caution">
    <text evidence="1">The sequence shown here is derived from an EMBL/GenBank/DDBJ whole genome shotgun (WGS) entry which is preliminary data.</text>
</comment>
<dbReference type="EMBL" id="LSZW01000030">
    <property type="protein sequence ID" value="KXK66816.1"/>
    <property type="molecule type" value="Genomic_DNA"/>
</dbReference>
<evidence type="ECO:0000313" key="2">
    <source>
        <dbReference type="Proteomes" id="UP000070366"/>
    </source>
</evidence>
<evidence type="ECO:0000313" key="1">
    <source>
        <dbReference type="EMBL" id="KXK66816.1"/>
    </source>
</evidence>
<protein>
    <submittedName>
        <fullName evidence="1">Uncharacterized protein</fullName>
    </submittedName>
</protein>